<evidence type="ECO:0000313" key="7">
    <source>
        <dbReference type="EnsemblPlants" id="Solyc04g025740.2.1"/>
    </source>
</evidence>
<dbReference type="InterPro" id="IPR001356">
    <property type="entry name" value="HD"/>
</dbReference>
<evidence type="ECO:0000256" key="3">
    <source>
        <dbReference type="RuleBase" id="RU000682"/>
    </source>
</evidence>
<reference evidence="7" key="1">
    <citation type="journal article" date="2012" name="Nature">
        <title>The tomato genome sequence provides insights into fleshy fruit evolution.</title>
        <authorList>
            <consortium name="Tomato Genome Consortium"/>
        </authorList>
    </citation>
    <scope>NUCLEOTIDE SEQUENCE [LARGE SCALE GENOMIC DNA]</scope>
    <source>
        <strain evidence="7">cv. Heinz 1706</strain>
    </source>
</reference>
<organism evidence="7">
    <name type="scientific">Solanum lycopersicum</name>
    <name type="common">Tomato</name>
    <name type="synonym">Lycopersicon esculentum</name>
    <dbReference type="NCBI Taxonomy" id="4081"/>
    <lineage>
        <taxon>Eukaryota</taxon>
        <taxon>Viridiplantae</taxon>
        <taxon>Streptophyta</taxon>
        <taxon>Embryophyta</taxon>
        <taxon>Tracheophyta</taxon>
        <taxon>Spermatophyta</taxon>
        <taxon>Magnoliopsida</taxon>
        <taxon>eudicotyledons</taxon>
        <taxon>Gunneridae</taxon>
        <taxon>Pentapetalae</taxon>
        <taxon>asterids</taxon>
        <taxon>lamiids</taxon>
        <taxon>Solanales</taxon>
        <taxon>Solanaceae</taxon>
        <taxon>Solanoideae</taxon>
        <taxon>Solaneae</taxon>
        <taxon>Solanum</taxon>
        <taxon>Solanum subgen. Lycopersicon</taxon>
    </lineage>
</organism>
<evidence type="ECO:0000313" key="8">
    <source>
        <dbReference type="Proteomes" id="UP000004994"/>
    </source>
</evidence>
<sequence length="148" mass="17232">MTNVGKKHVGESSTSQNKANKKKKRFRLTVEQIQQVKDFLKKCPHPDKDQLIQISEEVGLKPKKIKNWIYNNKTQEKIQVEKSANKTLRTENEKLRSENMAMKEAMKKIICPQCDSERASNLENLKAENQRLTDKILWYSILLGGENF</sequence>
<keyword evidence="2 3" id="KW-0371">Homeobox</keyword>
<feature type="region of interest" description="Disordered" evidence="5">
    <location>
        <begin position="1"/>
        <end position="26"/>
    </location>
</feature>
<dbReference type="Gene3D" id="1.10.10.60">
    <property type="entry name" value="Homeodomain-like"/>
    <property type="match status" value="1"/>
</dbReference>
<dbReference type="PANTHER" id="PTHR45654:SF9">
    <property type="entry name" value="HOMEOBOX-LEUCINE ZIPPER PROTEIN HDG10-RELATED"/>
    <property type="match status" value="1"/>
</dbReference>
<keyword evidence="8" id="KW-1185">Reference proteome</keyword>
<dbReference type="OMA" id="QCDSERA"/>
<dbReference type="InterPro" id="IPR042160">
    <property type="entry name" value="HD-Zip_IV"/>
</dbReference>
<evidence type="ECO:0000259" key="6">
    <source>
        <dbReference type="PROSITE" id="PS50071"/>
    </source>
</evidence>
<dbReference type="SUPFAM" id="SSF46689">
    <property type="entry name" value="Homeodomain-like"/>
    <property type="match status" value="1"/>
</dbReference>
<keyword evidence="2 3" id="KW-0539">Nucleus</keyword>
<dbReference type="GO" id="GO:0005634">
    <property type="term" value="C:nucleus"/>
    <property type="evidence" value="ECO:0007669"/>
    <property type="project" value="UniProtKB-SubCell"/>
</dbReference>
<dbReference type="SMART" id="SM00389">
    <property type="entry name" value="HOX"/>
    <property type="match status" value="1"/>
</dbReference>
<dbReference type="InParanoid" id="A0A3Q7G3A0"/>
<dbReference type="STRING" id="4081.A0A3Q7G3A0"/>
<protein>
    <recommendedName>
        <fullName evidence="6">Homeobox domain-containing protein</fullName>
    </recommendedName>
</protein>
<keyword evidence="2 3" id="KW-0238">DNA-binding</keyword>
<dbReference type="Proteomes" id="UP000004994">
    <property type="component" value="Chromosome 4"/>
</dbReference>
<feature type="DNA-binding region" description="Homeobox" evidence="2">
    <location>
        <begin position="21"/>
        <end position="80"/>
    </location>
</feature>
<dbReference type="Gramene" id="Solyc04g025740.2.1">
    <property type="protein sequence ID" value="Solyc04g025740.2.1"/>
    <property type="gene ID" value="Solyc04g025740.2"/>
</dbReference>
<dbReference type="PROSITE" id="PS50071">
    <property type="entry name" value="HOMEOBOX_2"/>
    <property type="match status" value="1"/>
</dbReference>
<name>A0A3Q7G3A0_SOLLC</name>
<dbReference type="AlphaFoldDB" id="A0A3Q7G3A0"/>
<feature type="domain" description="Homeobox" evidence="6">
    <location>
        <begin position="19"/>
        <end position="79"/>
    </location>
</feature>
<reference evidence="7" key="2">
    <citation type="submission" date="2019-01" db="UniProtKB">
        <authorList>
            <consortium name="EnsemblPlants"/>
        </authorList>
    </citation>
    <scope>IDENTIFICATION</scope>
    <source>
        <strain evidence="7">cv. Heinz 1706</strain>
    </source>
</reference>
<keyword evidence="4" id="KW-0175">Coiled coil</keyword>
<dbReference type="PANTHER" id="PTHR45654">
    <property type="entry name" value="HOMEOBOX-LEUCINE ZIPPER PROTEIN MERISTEM L1"/>
    <property type="match status" value="1"/>
</dbReference>
<dbReference type="Pfam" id="PF00046">
    <property type="entry name" value="Homeodomain"/>
    <property type="match status" value="1"/>
</dbReference>
<dbReference type="CDD" id="cd00086">
    <property type="entry name" value="homeodomain"/>
    <property type="match status" value="1"/>
</dbReference>
<dbReference type="SMR" id="A0A3Q7G3A0"/>
<evidence type="ECO:0000256" key="2">
    <source>
        <dbReference type="PROSITE-ProRule" id="PRU00108"/>
    </source>
</evidence>
<dbReference type="EnsemblPlants" id="Solyc04g025740.2.1">
    <property type="protein sequence ID" value="Solyc04g025740.2.1"/>
    <property type="gene ID" value="Solyc04g025740.2"/>
</dbReference>
<accession>A0A3Q7G3A0</accession>
<dbReference type="InterPro" id="IPR009057">
    <property type="entry name" value="Homeodomain-like_sf"/>
</dbReference>
<evidence type="ECO:0000256" key="1">
    <source>
        <dbReference type="ARBA" id="ARBA00004123"/>
    </source>
</evidence>
<feature type="coiled-coil region" evidence="4">
    <location>
        <begin position="78"/>
        <end position="108"/>
    </location>
</feature>
<evidence type="ECO:0000256" key="4">
    <source>
        <dbReference type="SAM" id="Coils"/>
    </source>
</evidence>
<dbReference type="GO" id="GO:0003677">
    <property type="term" value="F:DNA binding"/>
    <property type="evidence" value="ECO:0007669"/>
    <property type="project" value="UniProtKB-UniRule"/>
</dbReference>
<proteinExistence type="predicted"/>
<evidence type="ECO:0000256" key="5">
    <source>
        <dbReference type="SAM" id="MobiDB-lite"/>
    </source>
</evidence>
<dbReference type="PaxDb" id="4081-Solyc04g025740.1.1"/>
<comment type="subcellular location">
    <subcellularLocation>
        <location evidence="1 2 3">Nucleus</location>
    </subcellularLocation>
</comment>